<feature type="transmembrane region" description="Helical" evidence="5">
    <location>
        <begin position="145"/>
        <end position="164"/>
    </location>
</feature>
<evidence type="ECO:0000256" key="5">
    <source>
        <dbReference type="SAM" id="Phobius"/>
    </source>
</evidence>
<feature type="transmembrane region" description="Helical" evidence="5">
    <location>
        <begin position="44"/>
        <end position="63"/>
    </location>
</feature>
<keyword evidence="3 5" id="KW-1133">Transmembrane helix</keyword>
<dbReference type="GO" id="GO:0016020">
    <property type="term" value="C:membrane"/>
    <property type="evidence" value="ECO:0007669"/>
    <property type="project" value="UniProtKB-SubCell"/>
</dbReference>
<accession>A0A7W5JUY5</accession>
<gene>
    <name evidence="7" type="ORF">FHX39_001687</name>
</gene>
<dbReference type="RefSeq" id="WP_183337630.1">
    <property type="nucleotide sequence ID" value="NZ_JACHZG010000001.1"/>
</dbReference>
<evidence type="ECO:0000256" key="2">
    <source>
        <dbReference type="ARBA" id="ARBA00022692"/>
    </source>
</evidence>
<feature type="transmembrane region" description="Helical" evidence="5">
    <location>
        <begin position="94"/>
        <end position="112"/>
    </location>
</feature>
<keyword evidence="8" id="KW-1185">Reference proteome</keyword>
<comment type="caution">
    <text evidence="7">The sequence shown here is derived from an EMBL/GenBank/DDBJ whole genome shotgun (WGS) entry which is preliminary data.</text>
</comment>
<evidence type="ECO:0000259" key="6">
    <source>
        <dbReference type="Pfam" id="PF13515"/>
    </source>
</evidence>
<feature type="domain" description="Integral membrane bound transporter" evidence="6">
    <location>
        <begin position="421"/>
        <end position="546"/>
    </location>
</feature>
<dbReference type="Pfam" id="PF13515">
    <property type="entry name" value="FUSC_2"/>
    <property type="match status" value="1"/>
</dbReference>
<feature type="transmembrane region" description="Helical" evidence="5">
    <location>
        <begin position="533"/>
        <end position="551"/>
    </location>
</feature>
<dbReference type="EMBL" id="JACHZG010000001">
    <property type="protein sequence ID" value="MBB3326743.1"/>
    <property type="molecule type" value="Genomic_DNA"/>
</dbReference>
<feature type="transmembrane region" description="Helical" evidence="5">
    <location>
        <begin position="119"/>
        <end position="139"/>
    </location>
</feature>
<evidence type="ECO:0000313" key="8">
    <source>
        <dbReference type="Proteomes" id="UP000565572"/>
    </source>
</evidence>
<feature type="transmembrane region" description="Helical" evidence="5">
    <location>
        <begin position="458"/>
        <end position="476"/>
    </location>
</feature>
<proteinExistence type="predicted"/>
<evidence type="ECO:0000313" key="7">
    <source>
        <dbReference type="EMBL" id="MBB3326743.1"/>
    </source>
</evidence>
<protein>
    <submittedName>
        <fullName evidence="7">Putative membrane protein YccC</fullName>
    </submittedName>
</protein>
<dbReference type="Proteomes" id="UP000565572">
    <property type="component" value="Unassembled WGS sequence"/>
</dbReference>
<keyword evidence="2 5" id="KW-0812">Transmembrane</keyword>
<sequence>MSPLSWLRRHDPGLRALRRAGRVAIVMPLLFAFGARVLQNADVATFAAFGSFALLLLVDLNGSRAERVQGVAWLAVLGALLVALATVVSRQPVLAAVTMAVVGFAVLFVGVVSSELAGASTALLLAFVLPVATPAPLGAIPDRMAGWLLASAVAAFAVAFWWPAPPRSPLRAPSARTCRLLAERLVADRRVAHGELGPAERDAVTHRLTTAYGELRDAFYATTNRPTDLGTSSRILVRLVDELGWLLTVLQQPPAVAPGHRVDDRVLAVKTAAAGALAVAADELDVMSRGAARAELDAGEDRLQTAIAALVAAVDALETGAERLPLGGPGASHDLDAGLVDALEPTFRAQEIGFAVLEVVRNVERALQAERRPWLRRLLGRDPGGTGGAFATAVDRARTHLDRHSVWLHNSLRGGLALGAAVLVADLSGVQHSFWVVLGTLSVLRSNALSTGQTALRGVLGTVVGIVVGGLVVTLVGTNQAVLWILLPISILVAGLAPAAISFAAGQAAFTLTLTIFFNIIQPVGYRIGLVRIEDIAIGCAVSLVFGVLFWPRGAASALGRALGEAYETTGDYLARAVRYGVHRCERGVPSLPRPVPESTRAAAASRRLDDAFREYLAERGRKQSDLATVTALVTGVVAPRLAADAVLALWEREDGTLGGDRSAAGRELGHDADVVARWYARLGQALSGAAPPPPPARRDAASDARLVEAVRRDLAVDTAMPSPTAVRMIWTGDHLDALRRLQPALLGPATDLARQSEPRLHGWLPAPEGRPRVSA</sequence>
<feature type="transmembrane region" description="Helical" evidence="5">
    <location>
        <begin position="507"/>
        <end position="526"/>
    </location>
</feature>
<evidence type="ECO:0000256" key="4">
    <source>
        <dbReference type="ARBA" id="ARBA00023136"/>
    </source>
</evidence>
<dbReference type="InterPro" id="IPR049453">
    <property type="entry name" value="Memb_transporter_dom"/>
</dbReference>
<evidence type="ECO:0000256" key="1">
    <source>
        <dbReference type="ARBA" id="ARBA00004141"/>
    </source>
</evidence>
<reference evidence="7 8" key="1">
    <citation type="submission" date="2020-08" db="EMBL/GenBank/DDBJ databases">
        <title>Sequencing the genomes of 1000 actinobacteria strains.</title>
        <authorList>
            <person name="Klenk H.-P."/>
        </authorList>
    </citation>
    <scope>NUCLEOTIDE SEQUENCE [LARGE SCALE GENOMIC DNA]</scope>
    <source>
        <strain evidence="7 8">DSM 11053</strain>
    </source>
</reference>
<name>A0A7W5JUY5_9ACTN</name>
<organism evidence="7 8">
    <name type="scientific">Microlunatus antarcticus</name>
    <dbReference type="NCBI Taxonomy" id="53388"/>
    <lineage>
        <taxon>Bacteria</taxon>
        <taxon>Bacillati</taxon>
        <taxon>Actinomycetota</taxon>
        <taxon>Actinomycetes</taxon>
        <taxon>Propionibacteriales</taxon>
        <taxon>Propionibacteriaceae</taxon>
        <taxon>Microlunatus</taxon>
    </lineage>
</organism>
<feature type="transmembrane region" description="Helical" evidence="5">
    <location>
        <begin position="20"/>
        <end position="38"/>
    </location>
</feature>
<feature type="transmembrane region" description="Helical" evidence="5">
    <location>
        <begin position="70"/>
        <end position="88"/>
    </location>
</feature>
<evidence type="ECO:0000256" key="3">
    <source>
        <dbReference type="ARBA" id="ARBA00022989"/>
    </source>
</evidence>
<comment type="subcellular location">
    <subcellularLocation>
        <location evidence="1">Membrane</location>
        <topology evidence="1">Multi-pass membrane protein</topology>
    </subcellularLocation>
</comment>
<dbReference type="AlphaFoldDB" id="A0A7W5JUY5"/>
<feature type="transmembrane region" description="Helical" evidence="5">
    <location>
        <begin position="483"/>
        <end position="501"/>
    </location>
</feature>
<keyword evidence="4 5" id="KW-0472">Membrane</keyword>